<evidence type="ECO:0000256" key="7">
    <source>
        <dbReference type="ARBA" id="ARBA00022833"/>
    </source>
</evidence>
<dbReference type="InterPro" id="IPR027417">
    <property type="entry name" value="P-loop_NTPase"/>
</dbReference>
<dbReference type="PANTHER" id="PTHR30580:SF0">
    <property type="entry name" value="PRIMOSOMAL PROTEIN N"/>
    <property type="match status" value="1"/>
</dbReference>
<gene>
    <name evidence="14" type="ORF">A2527_01820</name>
</gene>
<evidence type="ECO:0000256" key="4">
    <source>
        <dbReference type="ARBA" id="ARBA00022741"/>
    </source>
</evidence>
<keyword evidence="1" id="KW-0639">Primosome</keyword>
<dbReference type="GO" id="GO:0005524">
    <property type="term" value="F:ATP binding"/>
    <property type="evidence" value="ECO:0007669"/>
    <property type="project" value="UniProtKB-KW"/>
</dbReference>
<dbReference type="GO" id="GO:1990077">
    <property type="term" value="C:primosome complex"/>
    <property type="evidence" value="ECO:0007669"/>
    <property type="project" value="UniProtKB-KW"/>
</dbReference>
<dbReference type="PANTHER" id="PTHR30580">
    <property type="entry name" value="PRIMOSOMAL PROTEIN N"/>
    <property type="match status" value="1"/>
</dbReference>
<dbReference type="Pfam" id="PF18074">
    <property type="entry name" value="PriA_C"/>
    <property type="match status" value="1"/>
</dbReference>
<dbReference type="HAMAP" id="MF_00983">
    <property type="entry name" value="PriA"/>
    <property type="match status" value="1"/>
</dbReference>
<feature type="non-terminal residue" evidence="14">
    <location>
        <position position="1"/>
    </location>
</feature>
<dbReference type="Gene3D" id="3.40.50.300">
    <property type="entry name" value="P-loop containing nucleotide triphosphate hydrolases"/>
    <property type="match status" value="2"/>
</dbReference>
<keyword evidence="6" id="KW-0347">Helicase</keyword>
<dbReference type="FunFam" id="3.40.50.300:FF:000489">
    <property type="entry name" value="Primosome assembly protein PriA"/>
    <property type="match status" value="1"/>
</dbReference>
<organism evidence="14 15">
    <name type="scientific">Candidatus Lambdaproteobacteria bacterium RIFOXYD2_FULL_50_16</name>
    <dbReference type="NCBI Taxonomy" id="1817772"/>
    <lineage>
        <taxon>Bacteria</taxon>
        <taxon>Pseudomonadati</taxon>
        <taxon>Pseudomonadota</taxon>
        <taxon>Candidatus Lambdaproteobacteria</taxon>
    </lineage>
</organism>
<dbReference type="GO" id="GO:0016787">
    <property type="term" value="F:hydrolase activity"/>
    <property type="evidence" value="ECO:0007669"/>
    <property type="project" value="UniProtKB-KW"/>
</dbReference>
<dbReference type="Pfam" id="PF18319">
    <property type="entry name" value="Zn_ribbon_PriA"/>
    <property type="match status" value="1"/>
</dbReference>
<evidence type="ECO:0000256" key="9">
    <source>
        <dbReference type="ARBA" id="ARBA00023125"/>
    </source>
</evidence>
<dbReference type="SUPFAM" id="SSF52540">
    <property type="entry name" value="P-loop containing nucleoside triphosphate hydrolases"/>
    <property type="match status" value="2"/>
</dbReference>
<dbReference type="Pfam" id="PF00270">
    <property type="entry name" value="DEAD"/>
    <property type="match status" value="1"/>
</dbReference>
<accession>A0A1F6GED1</accession>
<keyword evidence="8" id="KW-0067">ATP-binding</keyword>
<dbReference type="SMART" id="SM00487">
    <property type="entry name" value="DEXDc"/>
    <property type="match status" value="1"/>
</dbReference>
<dbReference type="STRING" id="1817772.A2527_01820"/>
<dbReference type="GO" id="GO:0006302">
    <property type="term" value="P:double-strand break repair"/>
    <property type="evidence" value="ECO:0007669"/>
    <property type="project" value="InterPro"/>
</dbReference>
<dbReference type="GO" id="GO:0006270">
    <property type="term" value="P:DNA replication initiation"/>
    <property type="evidence" value="ECO:0007669"/>
    <property type="project" value="TreeGrafter"/>
</dbReference>
<evidence type="ECO:0000256" key="10">
    <source>
        <dbReference type="ARBA" id="ARBA00023235"/>
    </source>
</evidence>
<keyword evidence="7" id="KW-0862">Zinc</keyword>
<name>A0A1F6GED1_9PROT</name>
<dbReference type="InterPro" id="IPR011545">
    <property type="entry name" value="DEAD/DEAH_box_helicase_dom"/>
</dbReference>
<dbReference type="GO" id="GO:0003677">
    <property type="term" value="F:DNA binding"/>
    <property type="evidence" value="ECO:0007669"/>
    <property type="project" value="UniProtKB-KW"/>
</dbReference>
<dbReference type="InterPro" id="IPR041236">
    <property type="entry name" value="PriA_C"/>
</dbReference>
<evidence type="ECO:0000256" key="8">
    <source>
        <dbReference type="ARBA" id="ARBA00022840"/>
    </source>
</evidence>
<keyword evidence="2" id="KW-0235">DNA replication</keyword>
<dbReference type="AlphaFoldDB" id="A0A1F6GED1"/>
<keyword evidence="10" id="KW-0413">Isomerase</keyword>
<dbReference type="GO" id="GO:0046872">
    <property type="term" value="F:metal ion binding"/>
    <property type="evidence" value="ECO:0007669"/>
    <property type="project" value="UniProtKB-KW"/>
</dbReference>
<sequence length="610" mass="68814">QAPVQMPRTGSKKARLLELLQAAPQTQEGLLLQVEKAEATLRTLIKEGVLISKTLVPNPPQEVHHDQFLTLNPEQSGALVVLEEARLNGRFQAFLLKGVTGSGKTEVYLHLARSVIEAGRQVLVLLPEISLTPQAIARFEARFGQRLAVLHSQMSEGRRAQEWLKIKKGRVDLVIGARSAIFAPLENIGLILVDEEHDGSYKQQETPFYHARDLSLKLGVEHQALVLLGSATPSVESYHNAQTGKYKLLELHQRVDGSLPPKLQILGLKDLPRVKGVFYLTSLLYQKLQDNLAAGRQAILFLNRRGYAACLSCKACETPVLCSHCSIAMTWHQTKNQLICHHCGEQEFYPRKCKTCGETKFSLEGIGTQRVERDLKVLFPEARFLRMDKDSLGRRGSLEEAMGKIDRQEVDFIIGTQLIAKGHDFMHVGLVAILFADMSLNIPDFRSSERSYQLFAQVSGRAGRGEGDFGEAYLQTYNPTHHAIETAVNQDYTQFFALEERLRQELKFPPFSRFIQIRLSDPKEERAQEAAQALGDILRDYQRQLGFELIGPKQSEILKIADRYYWTLLFRTERPGSLKALLARVLLDKKAYHLKGSTRLSLDVDPYLLL</sequence>
<dbReference type="EC" id="5.6.2.4" evidence="11"/>
<evidence type="ECO:0000256" key="11">
    <source>
        <dbReference type="ARBA" id="ARBA00034808"/>
    </source>
</evidence>
<dbReference type="Proteomes" id="UP000178449">
    <property type="component" value="Unassembled WGS sequence"/>
</dbReference>
<dbReference type="EMBL" id="MFNE01000012">
    <property type="protein sequence ID" value="OGG96476.1"/>
    <property type="molecule type" value="Genomic_DNA"/>
</dbReference>
<dbReference type="InterPro" id="IPR014001">
    <property type="entry name" value="Helicase_ATP-bd"/>
</dbReference>
<dbReference type="GO" id="GO:0006269">
    <property type="term" value="P:DNA replication, synthesis of primer"/>
    <property type="evidence" value="ECO:0007669"/>
    <property type="project" value="UniProtKB-KW"/>
</dbReference>
<keyword evidence="5" id="KW-0378">Hydrolase</keyword>
<dbReference type="NCBIfam" id="TIGR00595">
    <property type="entry name" value="priA"/>
    <property type="match status" value="1"/>
</dbReference>
<dbReference type="GO" id="GO:0043138">
    <property type="term" value="F:3'-5' DNA helicase activity"/>
    <property type="evidence" value="ECO:0007669"/>
    <property type="project" value="UniProtKB-EC"/>
</dbReference>
<evidence type="ECO:0000256" key="2">
    <source>
        <dbReference type="ARBA" id="ARBA00022705"/>
    </source>
</evidence>
<dbReference type="InterPro" id="IPR005259">
    <property type="entry name" value="PriA"/>
</dbReference>
<dbReference type="GO" id="GO:0006310">
    <property type="term" value="P:DNA recombination"/>
    <property type="evidence" value="ECO:0007669"/>
    <property type="project" value="InterPro"/>
</dbReference>
<evidence type="ECO:0000256" key="6">
    <source>
        <dbReference type="ARBA" id="ARBA00022806"/>
    </source>
</evidence>
<dbReference type="CDD" id="cd17929">
    <property type="entry name" value="DEXHc_priA"/>
    <property type="match status" value="1"/>
</dbReference>
<evidence type="ECO:0000313" key="14">
    <source>
        <dbReference type="EMBL" id="OGG96476.1"/>
    </source>
</evidence>
<dbReference type="InterPro" id="IPR040498">
    <property type="entry name" value="PriA_CRR"/>
</dbReference>
<evidence type="ECO:0000313" key="15">
    <source>
        <dbReference type="Proteomes" id="UP000178449"/>
    </source>
</evidence>
<evidence type="ECO:0000256" key="12">
    <source>
        <dbReference type="ARBA" id="ARBA00048988"/>
    </source>
</evidence>
<keyword evidence="3" id="KW-0479">Metal-binding</keyword>
<comment type="caution">
    <text evidence="14">The sequence shown here is derived from an EMBL/GenBank/DDBJ whole genome shotgun (WGS) entry which is preliminary data.</text>
</comment>
<evidence type="ECO:0000259" key="13">
    <source>
        <dbReference type="PROSITE" id="PS51192"/>
    </source>
</evidence>
<comment type="catalytic activity">
    <reaction evidence="12">
        <text>ATP + H2O = ADP + phosphate + H(+)</text>
        <dbReference type="Rhea" id="RHEA:13065"/>
        <dbReference type="ChEBI" id="CHEBI:15377"/>
        <dbReference type="ChEBI" id="CHEBI:15378"/>
        <dbReference type="ChEBI" id="CHEBI:30616"/>
        <dbReference type="ChEBI" id="CHEBI:43474"/>
        <dbReference type="ChEBI" id="CHEBI:456216"/>
        <dbReference type="EC" id="5.6.2.4"/>
    </reaction>
</comment>
<keyword evidence="4" id="KW-0547">Nucleotide-binding</keyword>
<keyword evidence="9" id="KW-0238">DNA-binding</keyword>
<proteinExistence type="inferred from homology"/>
<evidence type="ECO:0000256" key="5">
    <source>
        <dbReference type="ARBA" id="ARBA00022801"/>
    </source>
</evidence>
<protein>
    <recommendedName>
        <fullName evidence="11">DNA 3'-5' helicase</fullName>
        <ecNumber evidence="11">5.6.2.4</ecNumber>
    </recommendedName>
</protein>
<dbReference type="PROSITE" id="PS51192">
    <property type="entry name" value="HELICASE_ATP_BIND_1"/>
    <property type="match status" value="1"/>
</dbReference>
<evidence type="ECO:0000256" key="3">
    <source>
        <dbReference type="ARBA" id="ARBA00022723"/>
    </source>
</evidence>
<evidence type="ECO:0000256" key="1">
    <source>
        <dbReference type="ARBA" id="ARBA00022515"/>
    </source>
</evidence>
<reference evidence="14 15" key="1">
    <citation type="journal article" date="2016" name="Nat. Commun.">
        <title>Thousands of microbial genomes shed light on interconnected biogeochemical processes in an aquifer system.</title>
        <authorList>
            <person name="Anantharaman K."/>
            <person name="Brown C.T."/>
            <person name="Hug L.A."/>
            <person name="Sharon I."/>
            <person name="Castelle C.J."/>
            <person name="Probst A.J."/>
            <person name="Thomas B.C."/>
            <person name="Singh A."/>
            <person name="Wilkins M.J."/>
            <person name="Karaoz U."/>
            <person name="Brodie E.L."/>
            <person name="Williams K.H."/>
            <person name="Hubbard S.S."/>
            <person name="Banfield J.F."/>
        </authorList>
    </citation>
    <scope>NUCLEOTIDE SEQUENCE [LARGE SCALE GENOMIC DNA]</scope>
</reference>
<feature type="domain" description="Helicase ATP-binding" evidence="13">
    <location>
        <begin position="85"/>
        <end position="251"/>
    </location>
</feature>